<gene>
    <name evidence="1" type="ORF">NCGR_LOCUS46805</name>
</gene>
<accession>A0A811QYY2</accession>
<dbReference type="Pfam" id="PF09419">
    <property type="entry name" value="PGP_phosphatase"/>
    <property type="match status" value="1"/>
</dbReference>
<dbReference type="PANTHER" id="PTHR37237:SF1">
    <property type="entry name" value="OS02G0567000 PROTEIN"/>
    <property type="match status" value="1"/>
</dbReference>
<sequence>MRGVGGPLLTIGDLLSDLTIEGGDGPLVGVGDASAPSSPTASQQAEKADPFDLSQLFEVRARFPSTHVLSIGVPSIDSSIMGYSYTSGIVELSTQFGNLELSIVSVFFSRYITHSAVAIWCHGGRAAAAARAGVLGAAGNLACSVECTGMIHLYTTTVLLSADTKKPGGAAKEIETYFGCSASNLVMVGDRYFTNVVRKLEAYLISYWYKKWHKPIKHPLLPDARSIVKFDPYDD</sequence>
<dbReference type="AlphaFoldDB" id="A0A811QYY2"/>
<name>A0A811QYY2_9POAL</name>
<proteinExistence type="predicted"/>
<dbReference type="Proteomes" id="UP000604825">
    <property type="component" value="Unassembled WGS sequence"/>
</dbReference>
<dbReference type="EMBL" id="CAJGYO010000012">
    <property type="protein sequence ID" value="CAD6263500.1"/>
    <property type="molecule type" value="Genomic_DNA"/>
</dbReference>
<evidence type="ECO:0000313" key="2">
    <source>
        <dbReference type="Proteomes" id="UP000604825"/>
    </source>
</evidence>
<keyword evidence="2" id="KW-1185">Reference proteome</keyword>
<dbReference type="InterPro" id="IPR027706">
    <property type="entry name" value="PGP_Pase"/>
</dbReference>
<protein>
    <submittedName>
        <fullName evidence="1">Uncharacterized protein</fullName>
    </submittedName>
</protein>
<reference evidence="1" key="1">
    <citation type="submission" date="2020-10" db="EMBL/GenBank/DDBJ databases">
        <authorList>
            <person name="Han B."/>
            <person name="Lu T."/>
            <person name="Zhao Q."/>
            <person name="Huang X."/>
            <person name="Zhao Y."/>
        </authorList>
    </citation>
    <scope>NUCLEOTIDE SEQUENCE</scope>
</reference>
<dbReference type="PANTHER" id="PTHR37237">
    <property type="entry name" value="OS02G0567000 PROTEIN"/>
    <property type="match status" value="1"/>
</dbReference>
<dbReference type="GO" id="GO:0008962">
    <property type="term" value="F:phosphatidylglycerophosphatase activity"/>
    <property type="evidence" value="ECO:0007669"/>
    <property type="project" value="InterPro"/>
</dbReference>
<dbReference type="OrthoDB" id="198652at2759"/>
<organism evidence="1 2">
    <name type="scientific">Miscanthus lutarioriparius</name>
    <dbReference type="NCBI Taxonomy" id="422564"/>
    <lineage>
        <taxon>Eukaryota</taxon>
        <taxon>Viridiplantae</taxon>
        <taxon>Streptophyta</taxon>
        <taxon>Embryophyta</taxon>
        <taxon>Tracheophyta</taxon>
        <taxon>Spermatophyta</taxon>
        <taxon>Magnoliopsida</taxon>
        <taxon>Liliopsida</taxon>
        <taxon>Poales</taxon>
        <taxon>Poaceae</taxon>
        <taxon>PACMAD clade</taxon>
        <taxon>Panicoideae</taxon>
        <taxon>Andropogonodae</taxon>
        <taxon>Andropogoneae</taxon>
        <taxon>Saccharinae</taxon>
        <taxon>Miscanthus</taxon>
    </lineage>
</organism>
<comment type="caution">
    <text evidence="1">The sequence shown here is derived from an EMBL/GenBank/DDBJ whole genome shotgun (WGS) entry which is preliminary data.</text>
</comment>
<evidence type="ECO:0000313" key="1">
    <source>
        <dbReference type="EMBL" id="CAD6263500.1"/>
    </source>
</evidence>